<dbReference type="NCBIfam" id="TIGR01879">
    <property type="entry name" value="hydantase"/>
    <property type="match status" value="1"/>
</dbReference>
<dbReference type="CDD" id="cd03884">
    <property type="entry name" value="M20_bAS"/>
    <property type="match status" value="1"/>
</dbReference>
<dbReference type="InterPro" id="IPR001261">
    <property type="entry name" value="ArgE/DapE_CS"/>
</dbReference>
<dbReference type="NCBIfam" id="NF006771">
    <property type="entry name" value="PRK09290.1-5"/>
    <property type="match status" value="1"/>
</dbReference>
<name>A0A9Y2ESJ1_9FIRM</name>
<keyword evidence="11" id="KW-1185">Reference proteome</keyword>
<feature type="binding site" evidence="7">
    <location>
        <position position="89"/>
    </location>
    <ligand>
        <name>Zn(2+)</name>
        <dbReference type="ChEBI" id="CHEBI:29105"/>
        <label>2</label>
    </ligand>
</feature>
<dbReference type="Gene3D" id="3.40.630.10">
    <property type="entry name" value="Zn peptidases"/>
    <property type="match status" value="1"/>
</dbReference>
<dbReference type="PROSITE" id="PS00758">
    <property type="entry name" value="ARGE_DAPE_CPG2_1"/>
    <property type="match status" value="1"/>
</dbReference>
<dbReference type="InterPro" id="IPR010158">
    <property type="entry name" value="Amidase_Cbmase"/>
</dbReference>
<organism evidence="10 11">
    <name type="scientific">Selenobaculum gibii</name>
    <dbReference type="NCBI Taxonomy" id="3054208"/>
    <lineage>
        <taxon>Bacteria</taxon>
        <taxon>Bacillati</taxon>
        <taxon>Bacillota</taxon>
        <taxon>Negativicutes</taxon>
        <taxon>Selenomonadales</taxon>
        <taxon>Selenomonadaceae</taxon>
        <taxon>Selenobaculum</taxon>
    </lineage>
</organism>
<evidence type="ECO:0000313" key="10">
    <source>
        <dbReference type="EMBL" id="WIW70983.1"/>
    </source>
</evidence>
<evidence type="ECO:0000256" key="4">
    <source>
        <dbReference type="ARBA" id="ARBA00022723"/>
    </source>
</evidence>
<dbReference type="InterPro" id="IPR002933">
    <property type="entry name" value="Peptidase_M20"/>
</dbReference>
<comment type="subunit">
    <text evidence="3">Homodimer.</text>
</comment>
<dbReference type="PANTHER" id="PTHR32494">
    <property type="entry name" value="ALLANTOATE DEIMINASE-RELATED"/>
    <property type="match status" value="1"/>
</dbReference>
<dbReference type="Pfam" id="PF07687">
    <property type="entry name" value="M20_dimer"/>
    <property type="match status" value="1"/>
</dbReference>
<dbReference type="Gene3D" id="3.30.70.360">
    <property type="match status" value="1"/>
</dbReference>
<feature type="binding site" evidence="7">
    <location>
        <position position="379"/>
    </location>
    <ligand>
        <name>Zn(2+)</name>
        <dbReference type="ChEBI" id="CHEBI:29105"/>
        <label>2</label>
    </ligand>
</feature>
<protein>
    <submittedName>
        <fullName evidence="10">M20 family metallo-hydrolase</fullName>
    </submittedName>
</protein>
<dbReference type="RefSeq" id="WP_309320549.1">
    <property type="nucleotide sequence ID" value="NZ_CP120678.1"/>
</dbReference>
<dbReference type="SUPFAM" id="SSF55031">
    <property type="entry name" value="Bacterial exopeptidase dimerisation domain"/>
    <property type="match status" value="1"/>
</dbReference>
<evidence type="ECO:0000256" key="3">
    <source>
        <dbReference type="ARBA" id="ARBA00011738"/>
    </source>
</evidence>
<comment type="similarity">
    <text evidence="2">Belongs to the peptidase M20 family.</text>
</comment>
<dbReference type="InterPro" id="IPR011650">
    <property type="entry name" value="Peptidase_M20_dimer"/>
</dbReference>
<dbReference type="PIRSF" id="PIRSF001235">
    <property type="entry name" value="Amidase_carbamoylase"/>
    <property type="match status" value="1"/>
</dbReference>
<keyword evidence="5" id="KW-0378">Hydrolase</keyword>
<dbReference type="InterPro" id="IPR036264">
    <property type="entry name" value="Bact_exopeptidase_dim_dom"/>
</dbReference>
<feature type="binding site" evidence="8">
    <location>
        <position position="272"/>
    </location>
    <ligand>
        <name>allantoate</name>
        <dbReference type="ChEBI" id="CHEBI:17536"/>
    </ligand>
</feature>
<dbReference type="AlphaFoldDB" id="A0A9Y2ESJ1"/>
<dbReference type="SUPFAM" id="SSF53187">
    <property type="entry name" value="Zn-dependent exopeptidases"/>
    <property type="match status" value="1"/>
</dbReference>
<feature type="binding site" evidence="7">
    <location>
        <position position="124"/>
    </location>
    <ligand>
        <name>Zn(2+)</name>
        <dbReference type="ChEBI" id="CHEBI:29105"/>
        <label>2</label>
    </ligand>
</feature>
<dbReference type="GO" id="GO:0016813">
    <property type="term" value="F:hydrolase activity, acting on carbon-nitrogen (but not peptide) bonds, in linear amidines"/>
    <property type="evidence" value="ECO:0007669"/>
    <property type="project" value="InterPro"/>
</dbReference>
<feature type="binding site" evidence="8">
    <location>
        <position position="213"/>
    </location>
    <ligand>
        <name>allantoate</name>
        <dbReference type="ChEBI" id="CHEBI:17536"/>
    </ligand>
</feature>
<keyword evidence="4 7" id="KW-0479">Metal-binding</keyword>
<keyword evidence="6" id="KW-0464">Manganese</keyword>
<evidence type="ECO:0000256" key="5">
    <source>
        <dbReference type="ARBA" id="ARBA00022801"/>
    </source>
</evidence>
<dbReference type="GO" id="GO:0046872">
    <property type="term" value="F:metal ion binding"/>
    <property type="evidence" value="ECO:0007669"/>
    <property type="project" value="UniProtKB-KW"/>
</dbReference>
<gene>
    <name evidence="10" type="ORF">P3F81_01275</name>
</gene>
<evidence type="ECO:0000259" key="9">
    <source>
        <dbReference type="Pfam" id="PF07687"/>
    </source>
</evidence>
<comment type="cofactor">
    <cofactor evidence="7">
        <name>Zn(2+)</name>
        <dbReference type="ChEBI" id="CHEBI:29105"/>
    </cofactor>
    <text evidence="7">Binds 2 Zn(2+) ions per subunit.</text>
</comment>
<feature type="domain" description="Peptidase M20 dimerisation" evidence="9">
    <location>
        <begin position="214"/>
        <end position="309"/>
    </location>
</feature>
<evidence type="ECO:0000256" key="8">
    <source>
        <dbReference type="PIRSR" id="PIRSR001235-2"/>
    </source>
</evidence>
<evidence type="ECO:0000313" key="11">
    <source>
        <dbReference type="Proteomes" id="UP001243623"/>
    </source>
</evidence>
<feature type="binding site" evidence="7">
    <location>
        <position position="89"/>
    </location>
    <ligand>
        <name>Zn(2+)</name>
        <dbReference type="ChEBI" id="CHEBI:29105"/>
        <label>1</label>
    </ligand>
</feature>
<accession>A0A9Y2ESJ1</accession>
<dbReference type="EMBL" id="CP120678">
    <property type="protein sequence ID" value="WIW70983.1"/>
    <property type="molecule type" value="Genomic_DNA"/>
</dbReference>
<feature type="binding site" evidence="7">
    <location>
        <position position="78"/>
    </location>
    <ligand>
        <name>Zn(2+)</name>
        <dbReference type="ChEBI" id="CHEBI:29105"/>
        <label>1</label>
    </ligand>
</feature>
<dbReference type="Proteomes" id="UP001243623">
    <property type="component" value="Chromosome"/>
</dbReference>
<dbReference type="PANTHER" id="PTHR32494:SF19">
    <property type="entry name" value="ALLANTOATE DEIMINASE-RELATED"/>
    <property type="match status" value="1"/>
</dbReference>
<evidence type="ECO:0000256" key="2">
    <source>
        <dbReference type="ARBA" id="ARBA00006153"/>
    </source>
</evidence>
<sequence>MNRIRLERNLKKLAEFGAKENEGITRLAFSEIDWQAIEFIKQLMLQAGMAVRMDDFGNLIGSYQGKDRTLPVLLLGSHIDTVPNGGKYDGTIGVISAIEVVHTLFEQKKELERTVEIVVFRAEESSRFGRSTLGSKAFCGKLKQEDLEEYHDKEGFCLRDALRKVGFNRQDICLNRYEKPIYAFLELHIEQGIVLEKAQMELGVVTCIAAPSRFRLIFHGKADHSGATPMKLRHDALAGIAEVILLVESLAKSTDDVVGTVGTIELLNGAMNVIPGEVSIGIDIRSGNQMSKEQVVARLKERIDQIAKSRELTYTLSSLSNEEPVLLDEPLGDLLYEIGKTKKRRIMKMMSGAGHDAMNLAKIAPAAMIFVPSKAGISHNPDEFSSIDEIFCGAELLYETVLHLENKP</sequence>
<evidence type="ECO:0000256" key="6">
    <source>
        <dbReference type="ARBA" id="ARBA00023211"/>
    </source>
</evidence>
<reference evidence="10" key="1">
    <citation type="submission" date="2023-03" db="EMBL/GenBank/DDBJ databases">
        <title>Selenobaculum gbiensis gen. nov. sp. nov., a new bacterium isolated from the gut microbiota of IBD patient.</title>
        <authorList>
            <person name="Yeo S."/>
            <person name="Park H."/>
            <person name="Huh C.S."/>
        </authorList>
    </citation>
    <scope>NUCLEOTIDE SEQUENCE</scope>
    <source>
        <strain evidence="10">ICN-92133</strain>
    </source>
</reference>
<keyword evidence="7" id="KW-0862">Zinc</keyword>
<dbReference type="Pfam" id="PF01546">
    <property type="entry name" value="Peptidase_M20"/>
    <property type="match status" value="1"/>
</dbReference>
<comment type="cofactor">
    <cofactor evidence="1">
        <name>Mn(2+)</name>
        <dbReference type="ChEBI" id="CHEBI:29035"/>
    </cofactor>
</comment>
<evidence type="ECO:0000256" key="1">
    <source>
        <dbReference type="ARBA" id="ARBA00001936"/>
    </source>
</evidence>
<evidence type="ECO:0000256" key="7">
    <source>
        <dbReference type="PIRSR" id="PIRSR001235-1"/>
    </source>
</evidence>
<dbReference type="KEGG" id="sgbi:P3F81_01275"/>
<feature type="binding site" evidence="8">
    <location>
        <position position="285"/>
    </location>
    <ligand>
        <name>allantoate</name>
        <dbReference type="ChEBI" id="CHEBI:17536"/>
    </ligand>
</feature>
<feature type="binding site" evidence="7">
    <location>
        <position position="188"/>
    </location>
    <ligand>
        <name>Zn(2+)</name>
        <dbReference type="ChEBI" id="CHEBI:29105"/>
        <label>1</label>
    </ligand>
</feature>
<proteinExistence type="inferred from homology"/>